<protein>
    <submittedName>
        <fullName evidence="1">Uncharacterized protein</fullName>
    </submittedName>
</protein>
<evidence type="ECO:0000313" key="2">
    <source>
        <dbReference type="Proteomes" id="UP000245207"/>
    </source>
</evidence>
<evidence type="ECO:0000313" key="1">
    <source>
        <dbReference type="EMBL" id="PWA91425.1"/>
    </source>
</evidence>
<reference evidence="1 2" key="1">
    <citation type="journal article" date="2018" name="Mol. Plant">
        <title>The genome of Artemisia annua provides insight into the evolution of Asteraceae family and artemisinin biosynthesis.</title>
        <authorList>
            <person name="Shen Q."/>
            <person name="Zhang L."/>
            <person name="Liao Z."/>
            <person name="Wang S."/>
            <person name="Yan T."/>
            <person name="Shi P."/>
            <person name="Liu M."/>
            <person name="Fu X."/>
            <person name="Pan Q."/>
            <person name="Wang Y."/>
            <person name="Lv Z."/>
            <person name="Lu X."/>
            <person name="Zhang F."/>
            <person name="Jiang W."/>
            <person name="Ma Y."/>
            <person name="Chen M."/>
            <person name="Hao X."/>
            <person name="Li L."/>
            <person name="Tang Y."/>
            <person name="Lv G."/>
            <person name="Zhou Y."/>
            <person name="Sun X."/>
            <person name="Brodelius P.E."/>
            <person name="Rose J.K.C."/>
            <person name="Tang K."/>
        </authorList>
    </citation>
    <scope>NUCLEOTIDE SEQUENCE [LARGE SCALE GENOMIC DNA]</scope>
    <source>
        <strain evidence="2">cv. Huhao1</strain>
        <tissue evidence="1">Leaf</tissue>
    </source>
</reference>
<dbReference type="Proteomes" id="UP000245207">
    <property type="component" value="Unassembled WGS sequence"/>
</dbReference>
<proteinExistence type="predicted"/>
<dbReference type="AlphaFoldDB" id="A0A2U1Q0D1"/>
<sequence>MKTKRKAVPKKDVPIIPEEDIQIPQFHVLPGGQTKRSKVNALGDAKWLDDIGITTSLGECGFTVESPTASTSATSNSPFGVIIAAPTFLDFSQDMMLDTQVPNVGAPAEYTYFNRCDQICSHCYALFWLEERLLGLPRTAAPQYHRCCSGGRVDIPFLVISAIDMASITWKVLIIGFFTTVDTKYSQRLLLWNKELLISAMVFLRAPFQIAKRSCIHASLF</sequence>
<accession>A0A2U1Q0D1</accession>
<organism evidence="1 2">
    <name type="scientific">Artemisia annua</name>
    <name type="common">Sweet wormwood</name>
    <dbReference type="NCBI Taxonomy" id="35608"/>
    <lineage>
        <taxon>Eukaryota</taxon>
        <taxon>Viridiplantae</taxon>
        <taxon>Streptophyta</taxon>
        <taxon>Embryophyta</taxon>
        <taxon>Tracheophyta</taxon>
        <taxon>Spermatophyta</taxon>
        <taxon>Magnoliopsida</taxon>
        <taxon>eudicotyledons</taxon>
        <taxon>Gunneridae</taxon>
        <taxon>Pentapetalae</taxon>
        <taxon>asterids</taxon>
        <taxon>campanulids</taxon>
        <taxon>Asterales</taxon>
        <taxon>Asteraceae</taxon>
        <taxon>Asteroideae</taxon>
        <taxon>Anthemideae</taxon>
        <taxon>Artemisiinae</taxon>
        <taxon>Artemisia</taxon>
    </lineage>
</organism>
<name>A0A2U1Q0D1_ARTAN</name>
<dbReference type="EMBL" id="PKPP01000544">
    <property type="protein sequence ID" value="PWA91425.1"/>
    <property type="molecule type" value="Genomic_DNA"/>
</dbReference>
<comment type="caution">
    <text evidence="1">The sequence shown here is derived from an EMBL/GenBank/DDBJ whole genome shotgun (WGS) entry which is preliminary data.</text>
</comment>
<gene>
    <name evidence="1" type="ORF">CTI12_AA089510</name>
</gene>
<keyword evidence="2" id="KW-1185">Reference proteome</keyword>